<dbReference type="PROSITE" id="PS50846">
    <property type="entry name" value="HMA_2"/>
    <property type="match status" value="1"/>
</dbReference>
<gene>
    <name evidence="2" type="ORF">IAC53_06295</name>
</gene>
<evidence type="ECO:0000313" key="3">
    <source>
        <dbReference type="Proteomes" id="UP000824071"/>
    </source>
</evidence>
<evidence type="ECO:0000313" key="2">
    <source>
        <dbReference type="EMBL" id="HIU36194.1"/>
    </source>
</evidence>
<comment type="caution">
    <text evidence="2">The sequence shown here is derived from an EMBL/GenBank/DDBJ whole genome shotgun (WGS) entry which is preliminary data.</text>
</comment>
<dbReference type="Pfam" id="PF00403">
    <property type="entry name" value="HMA"/>
    <property type="match status" value="1"/>
</dbReference>
<dbReference type="Proteomes" id="UP000824071">
    <property type="component" value="Unassembled WGS sequence"/>
</dbReference>
<dbReference type="SUPFAM" id="SSF55008">
    <property type="entry name" value="HMA, heavy metal-associated domain"/>
    <property type="match status" value="1"/>
</dbReference>
<dbReference type="InterPro" id="IPR006121">
    <property type="entry name" value="HMA_dom"/>
</dbReference>
<protein>
    <submittedName>
        <fullName evidence="2">Heavy-metal-associated domain-containing protein</fullName>
    </submittedName>
</protein>
<dbReference type="InterPro" id="IPR036163">
    <property type="entry name" value="HMA_dom_sf"/>
</dbReference>
<reference evidence="2" key="2">
    <citation type="journal article" date="2021" name="PeerJ">
        <title>Extensive microbial diversity within the chicken gut microbiome revealed by metagenomics and culture.</title>
        <authorList>
            <person name="Gilroy R."/>
            <person name="Ravi A."/>
            <person name="Getino M."/>
            <person name="Pursley I."/>
            <person name="Horton D.L."/>
            <person name="Alikhan N.F."/>
            <person name="Baker D."/>
            <person name="Gharbi K."/>
            <person name="Hall N."/>
            <person name="Watson M."/>
            <person name="Adriaenssens E.M."/>
            <person name="Foster-Nyarko E."/>
            <person name="Jarju S."/>
            <person name="Secka A."/>
            <person name="Antonio M."/>
            <person name="Oren A."/>
            <person name="Chaudhuri R.R."/>
            <person name="La Ragione R."/>
            <person name="Hildebrand F."/>
            <person name="Pallen M.J."/>
        </authorList>
    </citation>
    <scope>NUCLEOTIDE SEQUENCE</scope>
    <source>
        <strain evidence="2">ChiGjej1B1-19959</strain>
    </source>
</reference>
<feature type="domain" description="HMA" evidence="1">
    <location>
        <begin position="1"/>
        <end position="69"/>
    </location>
</feature>
<dbReference type="EMBL" id="DVMW01000036">
    <property type="protein sequence ID" value="HIU36194.1"/>
    <property type="molecule type" value="Genomic_DNA"/>
</dbReference>
<evidence type="ECO:0000259" key="1">
    <source>
        <dbReference type="PROSITE" id="PS50846"/>
    </source>
</evidence>
<organism evidence="2 3">
    <name type="scientific">Candidatus Fimenecus excrementigallinarum</name>
    <dbReference type="NCBI Taxonomy" id="2840816"/>
    <lineage>
        <taxon>Bacteria</taxon>
        <taxon>Bacillati</taxon>
        <taxon>Bacillota</taxon>
        <taxon>Clostridia</taxon>
        <taxon>Candidatus Fimenecus</taxon>
    </lineage>
</organism>
<name>A0A9D1II21_9FIRM</name>
<sequence>MKTTFDLENLDCANCAAKMEAAVQKLDGIASARVSFLTQKMTLETDAVLSDDLLKKVVKICRRIEPDCKIKL</sequence>
<accession>A0A9D1II21</accession>
<reference evidence="2" key="1">
    <citation type="submission" date="2020-10" db="EMBL/GenBank/DDBJ databases">
        <authorList>
            <person name="Gilroy R."/>
        </authorList>
    </citation>
    <scope>NUCLEOTIDE SEQUENCE</scope>
    <source>
        <strain evidence="2">ChiGjej1B1-19959</strain>
    </source>
</reference>
<dbReference type="CDD" id="cd00371">
    <property type="entry name" value="HMA"/>
    <property type="match status" value="1"/>
</dbReference>
<proteinExistence type="predicted"/>
<dbReference type="Gene3D" id="3.30.70.100">
    <property type="match status" value="1"/>
</dbReference>
<dbReference type="AlphaFoldDB" id="A0A9D1II21"/>
<dbReference type="GO" id="GO:0046872">
    <property type="term" value="F:metal ion binding"/>
    <property type="evidence" value="ECO:0007669"/>
    <property type="project" value="InterPro"/>
</dbReference>